<dbReference type="PANTHER" id="PTHR33908">
    <property type="entry name" value="MANNOSYLTRANSFERASE YKCB-RELATED"/>
    <property type="match status" value="1"/>
</dbReference>
<evidence type="ECO:0000256" key="5">
    <source>
        <dbReference type="ARBA" id="ARBA00022692"/>
    </source>
</evidence>
<comment type="caution">
    <text evidence="10">The sequence shown here is derived from an EMBL/GenBank/DDBJ whole genome shotgun (WGS) entry which is preliminary data.</text>
</comment>
<evidence type="ECO:0000256" key="7">
    <source>
        <dbReference type="ARBA" id="ARBA00023136"/>
    </source>
</evidence>
<evidence type="ECO:0000313" key="10">
    <source>
        <dbReference type="EMBL" id="PZD74132.1"/>
    </source>
</evidence>
<feature type="domain" description="Glycosyltransferase RgtA/B/C/D-like" evidence="9">
    <location>
        <begin position="74"/>
        <end position="223"/>
    </location>
</feature>
<dbReference type="GO" id="GO:0009103">
    <property type="term" value="P:lipopolysaccharide biosynthetic process"/>
    <property type="evidence" value="ECO:0007669"/>
    <property type="project" value="UniProtKB-ARBA"/>
</dbReference>
<dbReference type="RefSeq" id="WP_110985411.1">
    <property type="nucleotide sequence ID" value="NZ_CAWNWM010000003.1"/>
</dbReference>
<dbReference type="InterPro" id="IPR038731">
    <property type="entry name" value="RgtA/B/C-like"/>
</dbReference>
<keyword evidence="4" id="KW-0808">Transferase</keyword>
<sequence length="491" mass="55140">MRSKNEIKFYALVLIIVCLSGLRLINLQADFPSGLTVSTALYTDEGLWARNAVAALRSGAWYVEDGYNPILSVPVIPLLQMFLFRIFGVSLVAARSLVATSSLILLGLVYALLRRFLQRELAIWGPLIIAGSYSFFAYSRIALLEIPMLCFAVLSLLIALRKEASYVSIVASAVALYLGILTKTTALFVLPVIYLAVLMQRGSRTKKLFKVMTLTLTLLILFATYYALVVQPFTSDYQTFSDTNISSQVATSSWRFITELKAIARVSLKLYPLLLPLSLGAAFLLLYLRSYRLNPLFLAASLWAASAFLALFSTHYHPSRYFVILIVPMALIIPLAMEATINSPRMRKIKKVALTFAAIIMLTFNLSRITLHMAQPQFTFVRMAESVGVYMRRYSDQNSASLIGEFADTISLVSEVDPVDIKRGSLALEARIKQFNPQLFVSLGEMSDQEFEALSDDYRIERIQTYEVFNNYAQGRPVFLYRLENRQNPAA</sequence>
<evidence type="ECO:0000256" key="2">
    <source>
        <dbReference type="ARBA" id="ARBA00022475"/>
    </source>
</evidence>
<evidence type="ECO:0000256" key="4">
    <source>
        <dbReference type="ARBA" id="ARBA00022679"/>
    </source>
</evidence>
<keyword evidence="5 8" id="KW-0812">Transmembrane</keyword>
<organism evidence="10 11">
    <name type="scientific">Acaryochloris thomasi RCC1774</name>
    <dbReference type="NCBI Taxonomy" id="1764569"/>
    <lineage>
        <taxon>Bacteria</taxon>
        <taxon>Bacillati</taxon>
        <taxon>Cyanobacteriota</taxon>
        <taxon>Cyanophyceae</taxon>
        <taxon>Acaryochloridales</taxon>
        <taxon>Acaryochloridaceae</taxon>
        <taxon>Acaryochloris</taxon>
        <taxon>Acaryochloris thomasi</taxon>
    </lineage>
</organism>
<evidence type="ECO:0000259" key="9">
    <source>
        <dbReference type="Pfam" id="PF13231"/>
    </source>
</evidence>
<gene>
    <name evidence="10" type="ORF">C1752_01455</name>
</gene>
<name>A0A2W1JUF7_9CYAN</name>
<dbReference type="Pfam" id="PF13231">
    <property type="entry name" value="PMT_2"/>
    <property type="match status" value="1"/>
</dbReference>
<feature type="transmembrane region" description="Helical" evidence="8">
    <location>
        <begin position="270"/>
        <end position="288"/>
    </location>
</feature>
<dbReference type="AlphaFoldDB" id="A0A2W1JUF7"/>
<feature type="transmembrane region" description="Helical" evidence="8">
    <location>
        <begin position="7"/>
        <end position="25"/>
    </location>
</feature>
<dbReference type="OrthoDB" id="437910at2"/>
<dbReference type="EMBL" id="PQWO01000003">
    <property type="protein sequence ID" value="PZD74132.1"/>
    <property type="molecule type" value="Genomic_DNA"/>
</dbReference>
<feature type="transmembrane region" description="Helical" evidence="8">
    <location>
        <begin position="166"/>
        <end position="196"/>
    </location>
</feature>
<evidence type="ECO:0000256" key="1">
    <source>
        <dbReference type="ARBA" id="ARBA00004651"/>
    </source>
</evidence>
<keyword evidence="7 8" id="KW-0472">Membrane</keyword>
<feature type="transmembrane region" description="Helical" evidence="8">
    <location>
        <begin position="82"/>
        <end position="113"/>
    </location>
</feature>
<accession>A0A2W1JUF7</accession>
<dbReference type="GO" id="GO:0016763">
    <property type="term" value="F:pentosyltransferase activity"/>
    <property type="evidence" value="ECO:0007669"/>
    <property type="project" value="TreeGrafter"/>
</dbReference>
<evidence type="ECO:0000313" key="11">
    <source>
        <dbReference type="Proteomes" id="UP000248857"/>
    </source>
</evidence>
<evidence type="ECO:0000256" key="3">
    <source>
        <dbReference type="ARBA" id="ARBA00022676"/>
    </source>
</evidence>
<keyword evidence="11" id="KW-1185">Reference proteome</keyword>
<dbReference type="Proteomes" id="UP000248857">
    <property type="component" value="Unassembled WGS sequence"/>
</dbReference>
<dbReference type="InterPro" id="IPR050297">
    <property type="entry name" value="LipidA_mod_glycosyltrf_83"/>
</dbReference>
<feature type="transmembrane region" description="Helical" evidence="8">
    <location>
        <begin position="141"/>
        <end position="160"/>
    </location>
</feature>
<keyword evidence="2" id="KW-1003">Cell membrane</keyword>
<keyword evidence="6 8" id="KW-1133">Transmembrane helix</keyword>
<reference evidence="10 11" key="1">
    <citation type="journal article" date="2018" name="Sci. Rep.">
        <title>A novel species of the marine cyanobacterium Acaryochloris with a unique pigment content and lifestyle.</title>
        <authorList>
            <person name="Partensky F."/>
            <person name="Six C."/>
            <person name="Ratin M."/>
            <person name="Garczarek L."/>
            <person name="Vaulot D."/>
            <person name="Probert I."/>
            <person name="Calteau A."/>
            <person name="Gourvil P."/>
            <person name="Marie D."/>
            <person name="Grebert T."/>
            <person name="Bouchier C."/>
            <person name="Le Panse S."/>
            <person name="Gachenot M."/>
            <person name="Rodriguez F."/>
            <person name="Garrido J.L."/>
        </authorList>
    </citation>
    <scope>NUCLEOTIDE SEQUENCE [LARGE SCALE GENOMIC DNA]</scope>
    <source>
        <strain evidence="10 11">RCC1774</strain>
    </source>
</reference>
<feature type="transmembrane region" description="Helical" evidence="8">
    <location>
        <begin position="295"/>
        <end position="315"/>
    </location>
</feature>
<proteinExistence type="predicted"/>
<feature type="transmembrane region" description="Helical" evidence="8">
    <location>
        <begin position="352"/>
        <end position="371"/>
    </location>
</feature>
<keyword evidence="3" id="KW-0328">Glycosyltransferase</keyword>
<dbReference type="GO" id="GO:0005886">
    <property type="term" value="C:plasma membrane"/>
    <property type="evidence" value="ECO:0007669"/>
    <property type="project" value="UniProtKB-SubCell"/>
</dbReference>
<evidence type="ECO:0000256" key="8">
    <source>
        <dbReference type="SAM" id="Phobius"/>
    </source>
</evidence>
<comment type="subcellular location">
    <subcellularLocation>
        <location evidence="1">Cell membrane</location>
        <topology evidence="1">Multi-pass membrane protein</topology>
    </subcellularLocation>
</comment>
<feature type="transmembrane region" description="Helical" evidence="8">
    <location>
        <begin position="208"/>
        <end position="228"/>
    </location>
</feature>
<protein>
    <recommendedName>
        <fullName evidence="9">Glycosyltransferase RgtA/B/C/D-like domain-containing protein</fullName>
    </recommendedName>
</protein>
<feature type="transmembrane region" description="Helical" evidence="8">
    <location>
        <begin position="321"/>
        <end position="340"/>
    </location>
</feature>
<evidence type="ECO:0000256" key="6">
    <source>
        <dbReference type="ARBA" id="ARBA00022989"/>
    </source>
</evidence>
<dbReference type="PANTHER" id="PTHR33908:SF11">
    <property type="entry name" value="MEMBRANE PROTEIN"/>
    <property type="match status" value="1"/>
</dbReference>